<accession>U5GZ95</accession>
<dbReference type="HOGENOM" id="CLU_1230717_0_0_1"/>
<name>U5GZ95_USTV1</name>
<sequence>MFISFEEDTSLLTFGPQPDLFAREDECKFFLHQRGPIPLDPSGRSHGAQAMLNKLAWRMQSAIQRNPKTGKVEVPVRLGIIMSTRFAIQAESIVNPSKDQEAGLVYTPIFKTGNDFEDRDRCAFDFRPKSIPLLFLAIILDYLVKVPPPPDEVLTFLFGTRKHTDDSSGDLGVEGQTKLERSEDVKQPTGLENKGQRTSEPSEPQNKEPPEPSAHDVWTTKQLAV</sequence>
<dbReference type="EnsemblFungi" id="MVLG_00499T0">
    <property type="protein sequence ID" value="MVLG_00499T0"/>
    <property type="gene ID" value="MVLG_00499"/>
</dbReference>
<feature type="compositionally biased region" description="Basic and acidic residues" evidence="1">
    <location>
        <begin position="177"/>
        <end position="186"/>
    </location>
</feature>
<dbReference type="InParanoid" id="U5GZ95"/>
<organism evidence="2">
    <name type="scientific">Microbotryum lychnidis-dioicae (strain p1A1 Lamole / MvSl-1064)</name>
    <name type="common">Anther smut fungus</name>
    <dbReference type="NCBI Taxonomy" id="683840"/>
    <lineage>
        <taxon>Eukaryota</taxon>
        <taxon>Fungi</taxon>
        <taxon>Dikarya</taxon>
        <taxon>Basidiomycota</taxon>
        <taxon>Pucciniomycotina</taxon>
        <taxon>Microbotryomycetes</taxon>
        <taxon>Microbotryales</taxon>
        <taxon>Microbotryaceae</taxon>
        <taxon>Microbotryum</taxon>
    </lineage>
</organism>
<evidence type="ECO:0000313" key="2">
    <source>
        <dbReference type="EMBL" id="KDE09177.1"/>
    </source>
</evidence>
<reference evidence="2" key="2">
    <citation type="submission" date="2010-11" db="EMBL/GenBank/DDBJ databases">
        <authorList>
            <consortium name="The Broad Institute Genome Sequencing Platform"/>
            <person name="Earl A."/>
            <person name="Ward D."/>
            <person name="Feldgarden M."/>
            <person name="Gevers D."/>
            <person name="Butler R."/>
            <person name="Young S.K."/>
            <person name="Zeng Q."/>
            <person name="Gargeya S."/>
            <person name="Fitzgerald M."/>
            <person name="Haas B."/>
            <person name="Abouelleil A."/>
            <person name="Alvarado L."/>
            <person name="Arachchi H.M."/>
            <person name="Berlin A."/>
            <person name="Brown A."/>
            <person name="Chapman S.B."/>
            <person name="Chen Z."/>
            <person name="Dunbar C."/>
            <person name="Freedman E."/>
            <person name="Gearin G."/>
            <person name="Gellesch M."/>
            <person name="Goldberg J."/>
            <person name="Griggs A."/>
            <person name="Gujja S."/>
            <person name="Heilman E."/>
            <person name="Heiman D."/>
            <person name="Howarth C."/>
            <person name="Larson L."/>
            <person name="Lui A."/>
            <person name="MacDonald P.J.P."/>
            <person name="Mehta T."/>
            <person name="Montmayeur A."/>
            <person name="Murphy C."/>
            <person name="Neiman D."/>
            <person name="Pearson M."/>
            <person name="Priest M."/>
            <person name="Roberts A."/>
            <person name="Saif S."/>
            <person name="Shea T."/>
            <person name="Shenoy N."/>
            <person name="Sisk P."/>
            <person name="Stolte C."/>
            <person name="Sykes S."/>
            <person name="White J."/>
            <person name="Yandava C."/>
            <person name="Wortman J."/>
            <person name="Nusbaum C."/>
            <person name="Birren B."/>
        </authorList>
    </citation>
    <scope>NUCLEOTIDE SEQUENCE</scope>
    <source>
        <strain evidence="2">P1A1 Lamole</strain>
    </source>
</reference>
<evidence type="ECO:0000256" key="1">
    <source>
        <dbReference type="SAM" id="MobiDB-lite"/>
    </source>
</evidence>
<gene>
    <name evidence="2" type="ORF">MVLG_00499</name>
</gene>
<dbReference type="OrthoDB" id="3182995at2759"/>
<dbReference type="EMBL" id="AEIJ01000044">
    <property type="status" value="NOT_ANNOTATED_CDS"/>
    <property type="molecule type" value="Genomic_DNA"/>
</dbReference>
<proteinExistence type="predicted"/>
<feature type="compositionally biased region" description="Basic and acidic residues" evidence="1">
    <location>
        <begin position="205"/>
        <end position="214"/>
    </location>
</feature>
<feature type="region of interest" description="Disordered" evidence="1">
    <location>
        <begin position="163"/>
        <end position="225"/>
    </location>
</feature>
<dbReference type="AlphaFoldDB" id="U5GZ95"/>
<keyword evidence="4" id="KW-1185">Reference proteome</keyword>
<reference evidence="2 4" key="3">
    <citation type="journal article" date="2015" name="BMC Genomics">
        <title>Sex and parasites: genomic and transcriptomic analysis of Microbotryum lychnidis-dioicae, the biotrophic and plant-castrating anther smut fungus.</title>
        <authorList>
            <person name="Perlin M.H."/>
            <person name="Amselem J."/>
            <person name="Fontanillas E."/>
            <person name="Toh S.S."/>
            <person name="Chen Z."/>
            <person name="Goldberg J."/>
            <person name="Duplessis S."/>
            <person name="Henrissat B."/>
            <person name="Young S."/>
            <person name="Zeng Q."/>
            <person name="Aguileta G."/>
            <person name="Petit E."/>
            <person name="Badouin H."/>
            <person name="Andrews J."/>
            <person name="Razeeq D."/>
            <person name="Gabaldon T."/>
            <person name="Quesneville H."/>
            <person name="Giraud T."/>
            <person name="Hood M.E."/>
            <person name="Schultz D.J."/>
            <person name="Cuomo C.A."/>
        </authorList>
    </citation>
    <scope>NUCLEOTIDE SEQUENCE [LARGE SCALE GENOMIC DNA]</scope>
    <source>
        <strain evidence="2">P1A1 Lamole</strain>
        <strain evidence="4">p1A1 Lamole</strain>
    </source>
</reference>
<evidence type="ECO:0000313" key="4">
    <source>
        <dbReference type="Proteomes" id="UP000017200"/>
    </source>
</evidence>
<protein>
    <submittedName>
        <fullName evidence="2 3">Uncharacterized protein</fullName>
    </submittedName>
</protein>
<evidence type="ECO:0000313" key="3">
    <source>
        <dbReference type="EnsemblFungi" id="MVLG_00499T0"/>
    </source>
</evidence>
<reference evidence="3" key="4">
    <citation type="submission" date="2015-06" db="UniProtKB">
        <authorList>
            <consortium name="EnsemblFungi"/>
        </authorList>
    </citation>
    <scope>IDENTIFICATION</scope>
</reference>
<dbReference type="EMBL" id="GL541645">
    <property type="protein sequence ID" value="KDE09177.1"/>
    <property type="molecule type" value="Genomic_DNA"/>
</dbReference>
<dbReference type="Proteomes" id="UP000017200">
    <property type="component" value="Unassembled WGS sequence"/>
</dbReference>
<reference evidence="4" key="1">
    <citation type="submission" date="2010-11" db="EMBL/GenBank/DDBJ databases">
        <title>The genome sequence of Microbotryum violaceum strain p1A1 Lamole.</title>
        <authorList>
            <person name="Cuomo C."/>
            <person name="Perlin M."/>
            <person name="Young S.K."/>
            <person name="Zeng Q."/>
            <person name="Gargeya S."/>
            <person name="Alvarado L."/>
            <person name="Berlin A."/>
            <person name="Chapman S.B."/>
            <person name="Chen Z."/>
            <person name="Freedman E."/>
            <person name="Gellesch M."/>
            <person name="Goldberg J."/>
            <person name="Griggs A."/>
            <person name="Gujja S."/>
            <person name="Heilman E."/>
            <person name="Heiman D."/>
            <person name="Howarth C."/>
            <person name="Mehta T."/>
            <person name="Neiman D."/>
            <person name="Pearson M."/>
            <person name="Roberts A."/>
            <person name="Saif S."/>
            <person name="Shea T."/>
            <person name="Shenoy N."/>
            <person name="Sisk P."/>
            <person name="Stolte C."/>
            <person name="Sykes S."/>
            <person name="White J."/>
            <person name="Yandava C."/>
            <person name="Haas B."/>
            <person name="Nusbaum C."/>
            <person name="Birren B."/>
        </authorList>
    </citation>
    <scope>NUCLEOTIDE SEQUENCE [LARGE SCALE GENOMIC DNA]</scope>
    <source>
        <strain evidence="4">p1A1 Lamole</strain>
    </source>
</reference>